<dbReference type="Proteomes" id="UP000015241">
    <property type="component" value="Unassembled WGS sequence"/>
</dbReference>
<gene>
    <name evidence="2" type="ORF">FOMPIDRAFT_88512</name>
</gene>
<name>S8DQI1_FOMSC</name>
<feature type="compositionally biased region" description="Basic and acidic residues" evidence="1">
    <location>
        <begin position="35"/>
        <end position="51"/>
    </location>
</feature>
<proteinExistence type="predicted"/>
<keyword evidence="3" id="KW-1185">Reference proteome</keyword>
<reference evidence="2 3" key="1">
    <citation type="journal article" date="2012" name="Science">
        <title>The Paleozoic origin of enzymatic lignin decomposition reconstructed from 31 fungal genomes.</title>
        <authorList>
            <person name="Floudas D."/>
            <person name="Binder M."/>
            <person name="Riley R."/>
            <person name="Barry K."/>
            <person name="Blanchette R.A."/>
            <person name="Henrissat B."/>
            <person name="Martinez A.T."/>
            <person name="Otillar R."/>
            <person name="Spatafora J.W."/>
            <person name="Yadav J.S."/>
            <person name="Aerts A."/>
            <person name="Benoit I."/>
            <person name="Boyd A."/>
            <person name="Carlson A."/>
            <person name="Copeland A."/>
            <person name="Coutinho P.M."/>
            <person name="de Vries R.P."/>
            <person name="Ferreira P."/>
            <person name="Findley K."/>
            <person name="Foster B."/>
            <person name="Gaskell J."/>
            <person name="Glotzer D."/>
            <person name="Gorecki P."/>
            <person name="Heitman J."/>
            <person name="Hesse C."/>
            <person name="Hori C."/>
            <person name="Igarashi K."/>
            <person name="Jurgens J.A."/>
            <person name="Kallen N."/>
            <person name="Kersten P."/>
            <person name="Kohler A."/>
            <person name="Kuees U."/>
            <person name="Kumar T.K.A."/>
            <person name="Kuo A."/>
            <person name="LaButti K."/>
            <person name="Larrondo L.F."/>
            <person name="Lindquist E."/>
            <person name="Ling A."/>
            <person name="Lombard V."/>
            <person name="Lucas S."/>
            <person name="Lundell T."/>
            <person name="Martin R."/>
            <person name="McLaughlin D.J."/>
            <person name="Morgenstern I."/>
            <person name="Morin E."/>
            <person name="Murat C."/>
            <person name="Nagy L.G."/>
            <person name="Nolan M."/>
            <person name="Ohm R.A."/>
            <person name="Patyshakuliyeva A."/>
            <person name="Rokas A."/>
            <person name="Ruiz-Duenas F.J."/>
            <person name="Sabat G."/>
            <person name="Salamov A."/>
            <person name="Samejima M."/>
            <person name="Schmutz J."/>
            <person name="Slot J.C."/>
            <person name="St John F."/>
            <person name="Stenlid J."/>
            <person name="Sun H."/>
            <person name="Sun S."/>
            <person name="Syed K."/>
            <person name="Tsang A."/>
            <person name="Wiebenga A."/>
            <person name="Young D."/>
            <person name="Pisabarro A."/>
            <person name="Eastwood D.C."/>
            <person name="Martin F."/>
            <person name="Cullen D."/>
            <person name="Grigoriev I.V."/>
            <person name="Hibbett D.S."/>
        </authorList>
    </citation>
    <scope>NUCLEOTIDE SEQUENCE</scope>
    <source>
        <strain evidence="3">FP-58527</strain>
    </source>
</reference>
<evidence type="ECO:0000256" key="1">
    <source>
        <dbReference type="SAM" id="MobiDB-lite"/>
    </source>
</evidence>
<dbReference type="HOGENOM" id="CLU_2622067_0_0_1"/>
<sequence>MARHAGQVPLRHASRQELPIKENLGFSSRPGLQIERPHTETPIETDSRPLLDPDTPASGMRVEQISRAGLNLASSIDI</sequence>
<organism evidence="2 3">
    <name type="scientific">Fomitopsis schrenkii</name>
    <name type="common">Brown rot fungus</name>
    <dbReference type="NCBI Taxonomy" id="2126942"/>
    <lineage>
        <taxon>Eukaryota</taxon>
        <taxon>Fungi</taxon>
        <taxon>Dikarya</taxon>
        <taxon>Basidiomycota</taxon>
        <taxon>Agaricomycotina</taxon>
        <taxon>Agaricomycetes</taxon>
        <taxon>Polyporales</taxon>
        <taxon>Fomitopsis</taxon>
    </lineage>
</organism>
<protein>
    <submittedName>
        <fullName evidence="2">Uncharacterized protein</fullName>
    </submittedName>
</protein>
<evidence type="ECO:0000313" key="2">
    <source>
        <dbReference type="EMBL" id="EPS94932.1"/>
    </source>
</evidence>
<evidence type="ECO:0000313" key="3">
    <source>
        <dbReference type="Proteomes" id="UP000015241"/>
    </source>
</evidence>
<dbReference type="AlphaFoldDB" id="S8DQI1"/>
<dbReference type="InParanoid" id="S8DQI1"/>
<accession>S8DQI1</accession>
<dbReference type="EMBL" id="KE504219">
    <property type="protein sequence ID" value="EPS94932.1"/>
    <property type="molecule type" value="Genomic_DNA"/>
</dbReference>
<feature type="region of interest" description="Disordered" evidence="1">
    <location>
        <begin position="1"/>
        <end position="58"/>
    </location>
</feature>